<sequence length="102" mass="11049">MVNPNAIPTANIRCRLSNTTPPGLIIIVCTIFENTVASGSSAPILNNMAATGKTAIGNINVEPILLIVDNVLWIKVFWGCNVVDCIIIYYLLDLLLNAFLFS</sequence>
<dbReference type="Proteomes" id="UP000010466">
    <property type="component" value="Chromosome"/>
</dbReference>
<keyword evidence="2" id="KW-1185">Reference proteome</keyword>
<organism evidence="1 2">
    <name type="scientific">Mycoplasmopsis cynos (strain C142)</name>
    <name type="common">Mycoplasma cynos</name>
    <dbReference type="NCBI Taxonomy" id="1246955"/>
    <lineage>
        <taxon>Bacteria</taxon>
        <taxon>Bacillati</taxon>
        <taxon>Mycoplasmatota</taxon>
        <taxon>Mycoplasmoidales</taxon>
        <taxon>Metamycoplasmataceae</taxon>
        <taxon>Mycoplasmopsis</taxon>
    </lineage>
</organism>
<name>L0RUD2_MYCC1</name>
<protein>
    <submittedName>
        <fullName evidence="1">Uncharacterized protein</fullName>
    </submittedName>
</protein>
<dbReference type="KEGG" id="mcy:MCYN_0226"/>
<dbReference type="HOGENOM" id="CLU_2274206_0_0_14"/>
<evidence type="ECO:0000313" key="2">
    <source>
        <dbReference type="Proteomes" id="UP000010466"/>
    </source>
</evidence>
<proteinExistence type="predicted"/>
<dbReference type="AlphaFoldDB" id="L0RUD2"/>
<gene>
    <name evidence="1" type="primary">MCYN0226</name>
    <name evidence="1" type="ordered locus">MCYN_0226</name>
</gene>
<evidence type="ECO:0000313" key="1">
    <source>
        <dbReference type="EMBL" id="CCP23958.1"/>
    </source>
</evidence>
<dbReference type="EMBL" id="HF559394">
    <property type="protein sequence ID" value="CCP23958.1"/>
    <property type="molecule type" value="Genomic_DNA"/>
</dbReference>
<reference evidence="2" key="1">
    <citation type="journal article" date="2013" name="Genome Announc.">
        <title>Complete genome sequence of Mycoplasma cynos strain C142.</title>
        <authorList>
            <person name="Walker C.A."/>
            <person name="Mannering S.A."/>
            <person name="Shields S."/>
            <person name="Blake D.P."/>
            <person name="Brownlie J."/>
        </authorList>
    </citation>
    <scope>NUCLEOTIDE SEQUENCE [LARGE SCALE GENOMIC DNA]</scope>
    <source>
        <strain evidence="2">C142</strain>
    </source>
</reference>
<accession>L0RUD2</accession>